<dbReference type="OrthoDB" id="1252924at2"/>
<organism evidence="1 2">
    <name type="scientific">Myroides pelagicus</name>
    <dbReference type="NCBI Taxonomy" id="270914"/>
    <lineage>
        <taxon>Bacteria</taxon>
        <taxon>Pseudomonadati</taxon>
        <taxon>Bacteroidota</taxon>
        <taxon>Flavobacteriia</taxon>
        <taxon>Flavobacteriales</taxon>
        <taxon>Flavobacteriaceae</taxon>
        <taxon>Myroides</taxon>
    </lineage>
</organism>
<keyword evidence="2" id="KW-1185">Reference proteome</keyword>
<evidence type="ECO:0008006" key="3">
    <source>
        <dbReference type="Google" id="ProtNLM"/>
    </source>
</evidence>
<proteinExistence type="predicted"/>
<gene>
    <name evidence="1" type="ORF">GJV77_13990</name>
</gene>
<sequence length="236" mass="25688">MISLSTYAQVGINTQLPLKPLHIDGGKDNVKGVNPTAEHAKNDEVIDQQGNVGLGVFTSTTKLDINGKLRVVDGQEAANKLLRADSQGVYYWEAIPYATLTVLGTFEKEVVNALNTEALLYSNGLFTLTKGKWIVNAVVTLSMPSDTNLWLHAYLSSIKTAKQSTGFTFLGPSGSKTAYAARLILSTDDVFGLVSGSSIIDVTAPQATIYLLIEDKGSWKFTPNYWENYFYAIPVL</sequence>
<dbReference type="AlphaFoldDB" id="A0A7K1GTC2"/>
<reference evidence="1 2" key="1">
    <citation type="journal article" date="2006" name="Int. J. Syst. Evol. Microbiol.">
        <title>Myroides pelagicus sp. nov., isolated from seawater in Thailand.</title>
        <authorList>
            <person name="Yoon J."/>
            <person name="Maneerat S."/>
            <person name="Kawai F."/>
            <person name="Yokota A."/>
        </authorList>
    </citation>
    <scope>NUCLEOTIDE SEQUENCE [LARGE SCALE GENOMIC DNA]</scope>
    <source>
        <strain evidence="1 2">SM1T</strain>
    </source>
</reference>
<dbReference type="RefSeq" id="WP_155036951.1">
    <property type="nucleotide sequence ID" value="NZ_JBHTIG010000007.1"/>
</dbReference>
<comment type="caution">
    <text evidence="1">The sequence shown here is derived from an EMBL/GenBank/DDBJ whole genome shotgun (WGS) entry which is preliminary data.</text>
</comment>
<dbReference type="Proteomes" id="UP000488936">
    <property type="component" value="Unassembled WGS sequence"/>
</dbReference>
<evidence type="ECO:0000313" key="2">
    <source>
        <dbReference type="Proteomes" id="UP000488936"/>
    </source>
</evidence>
<name>A0A7K1GTC2_9FLAO</name>
<evidence type="ECO:0000313" key="1">
    <source>
        <dbReference type="EMBL" id="MTH30984.1"/>
    </source>
</evidence>
<protein>
    <recommendedName>
        <fullName evidence="3">C1q domain-containing protein</fullName>
    </recommendedName>
</protein>
<dbReference type="EMBL" id="WMJY01000054">
    <property type="protein sequence ID" value="MTH30984.1"/>
    <property type="molecule type" value="Genomic_DNA"/>
</dbReference>
<accession>A0A7K1GTC2</accession>